<keyword evidence="3" id="KW-1185">Reference proteome</keyword>
<dbReference type="Proteomes" id="UP001151516">
    <property type="component" value="Unassembled WGS sequence"/>
</dbReference>
<dbReference type="AlphaFoldDB" id="A0A9W8GDP7"/>
<accession>A0A9W8GDP7</accession>
<feature type="region of interest" description="Disordered" evidence="1">
    <location>
        <begin position="1"/>
        <end position="81"/>
    </location>
</feature>
<reference evidence="2" key="1">
    <citation type="submission" date="2022-07" db="EMBL/GenBank/DDBJ databases">
        <title>Phylogenomic reconstructions and comparative analyses of Kickxellomycotina fungi.</title>
        <authorList>
            <person name="Reynolds N.K."/>
            <person name="Stajich J.E."/>
            <person name="Barry K."/>
            <person name="Grigoriev I.V."/>
            <person name="Crous P."/>
            <person name="Smith M.E."/>
        </authorList>
    </citation>
    <scope>NUCLEOTIDE SEQUENCE</scope>
    <source>
        <strain evidence="2">CBS 109367</strain>
    </source>
</reference>
<dbReference type="EMBL" id="JANBTX010000391">
    <property type="protein sequence ID" value="KAJ2682601.1"/>
    <property type="molecule type" value="Genomic_DNA"/>
</dbReference>
<name>A0A9W8GDP7_9FUNG</name>
<evidence type="ECO:0000313" key="3">
    <source>
        <dbReference type="Proteomes" id="UP001151516"/>
    </source>
</evidence>
<comment type="caution">
    <text evidence="2">The sequence shown here is derived from an EMBL/GenBank/DDBJ whole genome shotgun (WGS) entry which is preliminary data.</text>
</comment>
<feature type="region of interest" description="Disordered" evidence="1">
    <location>
        <begin position="302"/>
        <end position="347"/>
    </location>
</feature>
<organism evidence="2 3">
    <name type="scientific">Coemansia spiralis</name>
    <dbReference type="NCBI Taxonomy" id="417178"/>
    <lineage>
        <taxon>Eukaryota</taxon>
        <taxon>Fungi</taxon>
        <taxon>Fungi incertae sedis</taxon>
        <taxon>Zoopagomycota</taxon>
        <taxon>Kickxellomycotina</taxon>
        <taxon>Kickxellomycetes</taxon>
        <taxon>Kickxellales</taxon>
        <taxon>Kickxellaceae</taxon>
        <taxon>Coemansia</taxon>
    </lineage>
</organism>
<feature type="compositionally biased region" description="Basic and acidic residues" evidence="1">
    <location>
        <begin position="329"/>
        <end position="347"/>
    </location>
</feature>
<protein>
    <submittedName>
        <fullName evidence="2">Uncharacterized protein</fullName>
    </submittedName>
</protein>
<gene>
    <name evidence="2" type="ORF">IWW39_005924</name>
</gene>
<sequence length="347" mass="38307">MSLLRPSSSKDTGLSRQLSVSMPRQPLQAWSETAEDDDDLTRRAHSDSVNEATAGHSAFRAGKTPQNKFDGYLSDGSQESSACEYTDTAKAAADTAKPSIRKYLSRHVATELESAVLPEPVAAPEWKANVARPSWSTISRRLSLSTATNRFARAPAEVPSTARVTGASLSFYRPNFDETPKTRERSGWISTLRMKLSGRGKRRDKFGDQASDPINRSSNYEDITTVRSDDTIEGSLPLNGAVSPSQPGPVSVYPRLRSQPSLHRLASARQRQTSARRDVLSGTHSHVTDAIFVPEEGSVVEEYRRSVSPPHSSSAKRRSQFILPHRRSLVSDDRSPYTKIDEFDNAY</sequence>
<feature type="compositionally biased region" description="Polar residues" evidence="1">
    <location>
        <begin position="1"/>
        <end position="22"/>
    </location>
</feature>
<dbReference type="OrthoDB" id="5561070at2759"/>
<evidence type="ECO:0000256" key="1">
    <source>
        <dbReference type="SAM" id="MobiDB-lite"/>
    </source>
</evidence>
<feature type="compositionally biased region" description="Basic residues" evidence="1">
    <location>
        <begin position="314"/>
        <end position="328"/>
    </location>
</feature>
<evidence type="ECO:0000313" key="2">
    <source>
        <dbReference type="EMBL" id="KAJ2682601.1"/>
    </source>
</evidence>
<proteinExistence type="predicted"/>